<name>A0A4P8NEC1_9CAUD</name>
<organism evidence="1 2">
    <name type="scientific">Rheinheimera phage vB_RspM_Barba31A</name>
    <dbReference type="NCBI Taxonomy" id="2565682"/>
    <lineage>
        <taxon>Viruses</taxon>
        <taxon>Duplodnaviria</taxon>
        <taxon>Heunggongvirae</taxon>
        <taxon>Uroviricota</taxon>
        <taxon>Caudoviricetes</taxon>
        <taxon>Barbavirus</taxon>
        <taxon>Barbavirus barba19A</taxon>
    </lineage>
</organism>
<dbReference type="Proteomes" id="UP000301576">
    <property type="component" value="Segment"/>
</dbReference>
<evidence type="ECO:0000313" key="1">
    <source>
        <dbReference type="EMBL" id="QCQ64618.1"/>
    </source>
</evidence>
<sequence length="83" mass="9445">MNENKIQIISQLKEIANEYGLTFSSSDDDQFVYFRKHEVGVCDPAFLVTINYDVCKAYIGALNKSIDLHQINDCVRLLCEVIA</sequence>
<protein>
    <submittedName>
        <fullName evidence="1">Uncharacterized protein</fullName>
    </submittedName>
</protein>
<gene>
    <name evidence="1" type="ORF">Barba31A_gp028</name>
</gene>
<accession>A0A4P8NEC1</accession>
<proteinExistence type="predicted"/>
<reference evidence="1 2" key="1">
    <citation type="submission" date="2019-03" db="EMBL/GenBank/DDBJ databases">
        <title>Genomic and seasonal variations among aquatic phages infecting the Baltic Sea Gammaproteobacteria Rheinheimera sp. bal341.</title>
        <authorList>
            <person name="Nilsson E."/>
            <person name="Li K."/>
            <person name="Fridlund J."/>
            <person name="Sulcius S."/>
            <person name="Bunse C."/>
            <person name="Karlsson C.M.G."/>
            <person name="Lindh M."/>
            <person name="Lundin D."/>
            <person name="Pinhassi J."/>
            <person name="Holmfeldt K."/>
        </authorList>
    </citation>
    <scope>NUCLEOTIDE SEQUENCE [LARGE SCALE GENOMIC DNA]</scope>
</reference>
<dbReference type="EMBL" id="MK719750">
    <property type="protein sequence ID" value="QCQ64618.1"/>
    <property type="molecule type" value="Genomic_DNA"/>
</dbReference>
<evidence type="ECO:0000313" key="2">
    <source>
        <dbReference type="Proteomes" id="UP000301576"/>
    </source>
</evidence>